<name>A0A0W0VKP6_9GAMM</name>
<sequence>MVKRFFITGTDTNCGKTYVTCQLLDYLNSKQQAAAAIKPVASGCVWEKGEWQNEDVSLLNQFTRHPVGDICPWRLKEPVSPNIAASREGRALSAQKIAEFCLKDDFSHLDYLLIEGAGGLMVPLNEQETWLDFLELTNIPVILVVGMRLGCLNHALLTAAVMQQRGVVCAGWVANCLEADMSALEENIEILSKKLSFPRLAIIGHAVSKPEFFWIFPAFIRNHE</sequence>
<feature type="binding site" evidence="8">
    <location>
        <position position="55"/>
    </location>
    <ligand>
        <name>Mg(2+)</name>
        <dbReference type="ChEBI" id="CHEBI:18420"/>
    </ligand>
</feature>
<feature type="binding site" evidence="8">
    <location>
        <position position="115"/>
    </location>
    <ligand>
        <name>Mg(2+)</name>
        <dbReference type="ChEBI" id="CHEBI:18420"/>
    </ligand>
</feature>
<keyword evidence="5 8" id="KW-0093">Biotin biosynthesis</keyword>
<keyword evidence="6 8" id="KW-0067">ATP-binding</keyword>
<gene>
    <name evidence="8 9" type="primary">bioD</name>
    <name evidence="9" type="ORF">Llon_1563</name>
</gene>
<comment type="catalytic activity">
    <reaction evidence="8">
        <text>(7R,8S)-7,8-diammoniononanoate + CO2 + ATP = (4R,5S)-dethiobiotin + ADP + phosphate + 3 H(+)</text>
        <dbReference type="Rhea" id="RHEA:15805"/>
        <dbReference type="ChEBI" id="CHEBI:15378"/>
        <dbReference type="ChEBI" id="CHEBI:16526"/>
        <dbReference type="ChEBI" id="CHEBI:30616"/>
        <dbReference type="ChEBI" id="CHEBI:43474"/>
        <dbReference type="ChEBI" id="CHEBI:149469"/>
        <dbReference type="ChEBI" id="CHEBI:149473"/>
        <dbReference type="ChEBI" id="CHEBI:456216"/>
        <dbReference type="EC" id="6.3.3.3"/>
    </reaction>
</comment>
<evidence type="ECO:0000256" key="2">
    <source>
        <dbReference type="ARBA" id="ARBA00022598"/>
    </source>
</evidence>
<evidence type="ECO:0000313" key="10">
    <source>
        <dbReference type="Proteomes" id="UP000054997"/>
    </source>
</evidence>
<feature type="binding site" evidence="8">
    <location>
        <begin position="115"/>
        <end position="118"/>
    </location>
    <ligand>
        <name>ATP</name>
        <dbReference type="ChEBI" id="CHEBI:30616"/>
    </ligand>
</feature>
<comment type="subunit">
    <text evidence="8">Homodimer.</text>
</comment>
<dbReference type="PIRSF" id="PIRSF006755">
    <property type="entry name" value="DTB_synth"/>
    <property type="match status" value="1"/>
</dbReference>
<dbReference type="EC" id="6.3.3.3" evidence="8"/>
<keyword evidence="10" id="KW-1185">Reference proteome</keyword>
<dbReference type="STRING" id="45068.Llon_1563"/>
<comment type="pathway">
    <text evidence="8">Cofactor biosynthesis; biotin biosynthesis; biotin from 7,8-diaminononanoate: step 1/2.</text>
</comment>
<evidence type="ECO:0000256" key="6">
    <source>
        <dbReference type="ARBA" id="ARBA00022840"/>
    </source>
</evidence>
<dbReference type="GO" id="GO:0000287">
    <property type="term" value="F:magnesium ion binding"/>
    <property type="evidence" value="ECO:0007669"/>
    <property type="project" value="UniProtKB-UniRule"/>
</dbReference>
<comment type="caution">
    <text evidence="8">Lacks conserved residue(s) required for the propagation of feature annotation.</text>
</comment>
<evidence type="ECO:0000256" key="7">
    <source>
        <dbReference type="ARBA" id="ARBA00022842"/>
    </source>
</evidence>
<dbReference type="PANTHER" id="PTHR43210:SF5">
    <property type="entry name" value="DETHIOBIOTIN SYNTHETASE"/>
    <property type="match status" value="1"/>
</dbReference>
<protein>
    <recommendedName>
        <fullName evidence="8">ATP-dependent dethiobiotin synthetase BioD</fullName>
        <ecNumber evidence="8">6.3.3.3</ecNumber>
    </recommendedName>
    <alternativeName>
        <fullName evidence="8">DTB synthetase</fullName>
        <shortName evidence="8">DTBS</shortName>
    </alternativeName>
    <alternativeName>
        <fullName evidence="8">Dethiobiotin synthase</fullName>
    </alternativeName>
</protein>
<dbReference type="EMBL" id="LNYK01000019">
    <property type="protein sequence ID" value="KTD20677.1"/>
    <property type="molecule type" value="Genomic_DNA"/>
</dbReference>
<keyword evidence="1 8" id="KW-0963">Cytoplasm</keyword>
<feature type="binding site" evidence="8">
    <location>
        <begin position="175"/>
        <end position="176"/>
    </location>
    <ligand>
        <name>ATP</name>
        <dbReference type="ChEBI" id="CHEBI:30616"/>
    </ligand>
</feature>
<dbReference type="InterPro" id="IPR027417">
    <property type="entry name" value="P-loop_NTPase"/>
</dbReference>
<feature type="active site" evidence="8">
    <location>
        <position position="38"/>
    </location>
</feature>
<evidence type="ECO:0000256" key="8">
    <source>
        <dbReference type="HAMAP-Rule" id="MF_00336"/>
    </source>
</evidence>
<reference evidence="9 10" key="1">
    <citation type="submission" date="2015-11" db="EMBL/GenBank/DDBJ databases">
        <title>Genomic analysis of 38 Legionella species identifies large and diverse effector repertoires.</title>
        <authorList>
            <person name="Burstein D."/>
            <person name="Amaro F."/>
            <person name="Zusman T."/>
            <person name="Lifshitz Z."/>
            <person name="Cohen O."/>
            <person name="Gilbert J.A."/>
            <person name="Pupko T."/>
            <person name="Shuman H.A."/>
            <person name="Segal G."/>
        </authorList>
    </citation>
    <scope>NUCLEOTIDE SEQUENCE [LARGE SCALE GENOMIC DNA]</scope>
    <source>
        <strain evidence="9 10">ATCC 49505</strain>
    </source>
</reference>
<feature type="binding site" evidence="8">
    <location>
        <position position="42"/>
    </location>
    <ligand>
        <name>substrate</name>
    </ligand>
</feature>
<dbReference type="CDD" id="cd03109">
    <property type="entry name" value="DTBS"/>
    <property type="match status" value="1"/>
</dbReference>
<dbReference type="UniPathway" id="UPA00078">
    <property type="reaction ID" value="UER00161"/>
</dbReference>
<dbReference type="Proteomes" id="UP000054997">
    <property type="component" value="Unassembled WGS sequence"/>
</dbReference>
<keyword evidence="4 8" id="KW-0547">Nucleotide-binding</keyword>
<dbReference type="GO" id="GO:0042803">
    <property type="term" value="F:protein homodimerization activity"/>
    <property type="evidence" value="ECO:0007669"/>
    <property type="project" value="UniProtKB-ARBA"/>
</dbReference>
<feature type="binding site" evidence="8">
    <location>
        <begin position="13"/>
        <end position="18"/>
    </location>
    <ligand>
        <name>ATP</name>
        <dbReference type="ChEBI" id="CHEBI:30616"/>
    </ligand>
</feature>
<dbReference type="GO" id="GO:0009102">
    <property type="term" value="P:biotin biosynthetic process"/>
    <property type="evidence" value="ECO:0007669"/>
    <property type="project" value="UniProtKB-UniRule"/>
</dbReference>
<dbReference type="GO" id="GO:0005524">
    <property type="term" value="F:ATP binding"/>
    <property type="evidence" value="ECO:0007669"/>
    <property type="project" value="UniProtKB-UniRule"/>
</dbReference>
<feature type="binding site" evidence="8">
    <location>
        <position position="55"/>
    </location>
    <ligand>
        <name>ATP</name>
        <dbReference type="ChEBI" id="CHEBI:30616"/>
    </ligand>
</feature>
<dbReference type="GO" id="GO:0005829">
    <property type="term" value="C:cytosol"/>
    <property type="evidence" value="ECO:0007669"/>
    <property type="project" value="TreeGrafter"/>
</dbReference>
<dbReference type="PANTHER" id="PTHR43210">
    <property type="entry name" value="DETHIOBIOTIN SYNTHETASE"/>
    <property type="match status" value="1"/>
</dbReference>
<dbReference type="FunFam" id="3.40.50.300:FF:000292">
    <property type="entry name" value="ATP-dependent dethiobiotin synthetase BioD"/>
    <property type="match status" value="1"/>
</dbReference>
<keyword evidence="2 8" id="KW-0436">Ligase</keyword>
<comment type="similarity">
    <text evidence="8">Belongs to the dethiobiotin synthetase family.</text>
</comment>
<dbReference type="AlphaFoldDB" id="A0A0W0VKP6"/>
<evidence type="ECO:0000256" key="3">
    <source>
        <dbReference type="ARBA" id="ARBA00022723"/>
    </source>
</evidence>
<dbReference type="SUPFAM" id="SSF52540">
    <property type="entry name" value="P-loop containing nucleoside triphosphate hydrolases"/>
    <property type="match status" value="1"/>
</dbReference>
<comment type="subcellular location">
    <subcellularLocation>
        <location evidence="8">Cytoplasm</location>
    </subcellularLocation>
</comment>
<keyword evidence="3 8" id="KW-0479">Metal-binding</keyword>
<feature type="binding site" evidence="8">
    <location>
        <position position="211"/>
    </location>
    <ligand>
        <name>ATP</name>
        <dbReference type="ChEBI" id="CHEBI:30616"/>
    </ligand>
</feature>
<dbReference type="NCBIfam" id="TIGR00347">
    <property type="entry name" value="bioD"/>
    <property type="match status" value="1"/>
</dbReference>
<keyword evidence="7 8" id="KW-0460">Magnesium</keyword>
<comment type="function">
    <text evidence="8">Catalyzes a mechanistically unusual reaction, the ATP-dependent insertion of CO2 between the N7 and N8 nitrogen atoms of 7,8-diaminopelargonic acid (DAPA, also called 7,8-diammoniononanoate) to form a ureido ring.</text>
</comment>
<accession>A0A0W0VKP6</accession>
<evidence type="ECO:0000256" key="1">
    <source>
        <dbReference type="ARBA" id="ARBA00022490"/>
    </source>
</evidence>
<proteinExistence type="inferred from homology"/>
<dbReference type="Pfam" id="PF13500">
    <property type="entry name" value="AAA_26"/>
    <property type="match status" value="1"/>
</dbReference>
<dbReference type="GO" id="GO:0004141">
    <property type="term" value="F:dethiobiotin synthase activity"/>
    <property type="evidence" value="ECO:0007669"/>
    <property type="project" value="UniProtKB-UniRule"/>
</dbReference>
<evidence type="ECO:0000256" key="4">
    <source>
        <dbReference type="ARBA" id="ARBA00022741"/>
    </source>
</evidence>
<dbReference type="HAMAP" id="MF_00336">
    <property type="entry name" value="BioD"/>
    <property type="match status" value="1"/>
</dbReference>
<evidence type="ECO:0000313" key="9">
    <source>
        <dbReference type="EMBL" id="KTD20677.1"/>
    </source>
</evidence>
<comment type="caution">
    <text evidence="9">The sequence shown here is derived from an EMBL/GenBank/DDBJ whole genome shotgun (WGS) entry which is preliminary data.</text>
</comment>
<dbReference type="Gene3D" id="3.40.50.300">
    <property type="entry name" value="P-loop containing nucleotide triphosphate hydrolases"/>
    <property type="match status" value="1"/>
</dbReference>
<evidence type="ECO:0000256" key="5">
    <source>
        <dbReference type="ARBA" id="ARBA00022756"/>
    </source>
</evidence>
<feature type="binding site" evidence="8">
    <location>
        <position position="17"/>
    </location>
    <ligand>
        <name>Mg(2+)</name>
        <dbReference type="ChEBI" id="CHEBI:18420"/>
    </ligand>
</feature>
<dbReference type="InterPro" id="IPR004472">
    <property type="entry name" value="DTB_synth_BioD"/>
</dbReference>
<comment type="cofactor">
    <cofactor evidence="8">
        <name>Mg(2+)</name>
        <dbReference type="ChEBI" id="CHEBI:18420"/>
    </cofactor>
</comment>
<dbReference type="PATRIC" id="fig|45068.5.peg.1696"/>
<organism evidence="9 10">
    <name type="scientific">Legionella londiniensis</name>
    <dbReference type="NCBI Taxonomy" id="45068"/>
    <lineage>
        <taxon>Bacteria</taxon>
        <taxon>Pseudomonadati</taxon>
        <taxon>Pseudomonadota</taxon>
        <taxon>Gammaproteobacteria</taxon>
        <taxon>Legionellales</taxon>
        <taxon>Legionellaceae</taxon>
        <taxon>Legionella</taxon>
    </lineage>
</organism>